<dbReference type="Pfam" id="PF01243">
    <property type="entry name" value="PNPOx_N"/>
    <property type="match status" value="1"/>
</dbReference>
<organism evidence="2 3">
    <name type="scientific">Hydrogenoanaerobacterium saccharovorans</name>
    <dbReference type="NCBI Taxonomy" id="474960"/>
    <lineage>
        <taxon>Bacteria</taxon>
        <taxon>Bacillati</taxon>
        <taxon>Bacillota</taxon>
        <taxon>Clostridia</taxon>
        <taxon>Eubacteriales</taxon>
        <taxon>Oscillospiraceae</taxon>
        <taxon>Hydrogenoanaerobacterium</taxon>
    </lineage>
</organism>
<accession>A0ABS2GPF6</accession>
<reference evidence="2 3" key="1">
    <citation type="journal article" date="2021" name="Sci. Rep.">
        <title>The distribution of antibiotic resistance genes in chicken gut microbiota commensals.</title>
        <authorList>
            <person name="Juricova H."/>
            <person name="Matiasovicova J."/>
            <person name="Kubasova T."/>
            <person name="Cejkova D."/>
            <person name="Rychlik I."/>
        </authorList>
    </citation>
    <scope>NUCLEOTIDE SEQUENCE [LARGE SCALE GENOMIC DNA]</scope>
    <source>
        <strain evidence="2 3">An564</strain>
    </source>
</reference>
<dbReference type="InterPro" id="IPR012349">
    <property type="entry name" value="Split_barrel_FMN-bd"/>
</dbReference>
<dbReference type="Gene3D" id="2.30.110.10">
    <property type="entry name" value="Electron Transport, Fmn-binding Protein, Chain A"/>
    <property type="match status" value="1"/>
</dbReference>
<evidence type="ECO:0000259" key="1">
    <source>
        <dbReference type="Pfam" id="PF01243"/>
    </source>
</evidence>
<sequence length="127" mass="13813">MYQLNERVSALFNKTKNCTLSTNGEYPNTIVIMFKEINAQGEILLCDVFMNKTLANLEKDAHVSVVVYEGLEGYQIKGTARWTDDADLVAAGNAKTSQFGLKTKGVVIVTPESAEVLTPGPEVGKSL</sequence>
<dbReference type="EMBL" id="JACSNR010000007">
    <property type="protein sequence ID" value="MBM6923584.1"/>
    <property type="molecule type" value="Genomic_DNA"/>
</dbReference>
<name>A0ABS2GPF6_9FIRM</name>
<protein>
    <submittedName>
        <fullName evidence="2">Pyridoxamine 5'-phosphate oxidase family protein</fullName>
    </submittedName>
</protein>
<feature type="domain" description="Pyridoxamine 5'-phosphate oxidase N-terminal" evidence="1">
    <location>
        <begin position="5"/>
        <end position="100"/>
    </location>
</feature>
<gene>
    <name evidence="2" type="ORF">H9X81_07765</name>
</gene>
<dbReference type="RefSeq" id="WP_191392533.1">
    <property type="nucleotide sequence ID" value="NZ_JACSNR010000007.1"/>
</dbReference>
<dbReference type="Proteomes" id="UP000724149">
    <property type="component" value="Unassembled WGS sequence"/>
</dbReference>
<keyword evidence="3" id="KW-1185">Reference proteome</keyword>
<evidence type="ECO:0000313" key="2">
    <source>
        <dbReference type="EMBL" id="MBM6923584.1"/>
    </source>
</evidence>
<comment type="caution">
    <text evidence="2">The sequence shown here is derived from an EMBL/GenBank/DDBJ whole genome shotgun (WGS) entry which is preliminary data.</text>
</comment>
<dbReference type="SUPFAM" id="SSF50475">
    <property type="entry name" value="FMN-binding split barrel"/>
    <property type="match status" value="1"/>
</dbReference>
<dbReference type="InterPro" id="IPR011576">
    <property type="entry name" value="Pyridox_Oxase_N"/>
</dbReference>
<proteinExistence type="predicted"/>
<evidence type="ECO:0000313" key="3">
    <source>
        <dbReference type="Proteomes" id="UP000724149"/>
    </source>
</evidence>